<protein>
    <submittedName>
        <fullName evidence="5">Tetratricopeptide repeat protein</fullName>
    </submittedName>
</protein>
<feature type="region of interest" description="Disordered" evidence="2">
    <location>
        <begin position="169"/>
        <end position="198"/>
    </location>
</feature>
<gene>
    <name evidence="5" type="ORF">KI809_11310</name>
</gene>
<feature type="region of interest" description="Disordered" evidence="2">
    <location>
        <begin position="331"/>
        <end position="358"/>
    </location>
</feature>
<evidence type="ECO:0000313" key="5">
    <source>
        <dbReference type="EMBL" id="MBT0664889.1"/>
    </source>
</evidence>
<dbReference type="InterPro" id="IPR019734">
    <property type="entry name" value="TPR_rpt"/>
</dbReference>
<feature type="domain" description="DUF11" evidence="4">
    <location>
        <begin position="842"/>
        <end position="922"/>
    </location>
</feature>
<feature type="coiled-coil region" evidence="1">
    <location>
        <begin position="124"/>
        <end position="156"/>
    </location>
</feature>
<feature type="compositionally biased region" description="Basic and acidic residues" evidence="2">
    <location>
        <begin position="341"/>
        <end position="358"/>
    </location>
</feature>
<dbReference type="InterPro" id="IPR001434">
    <property type="entry name" value="OmcB-like_DUF11"/>
</dbReference>
<dbReference type="SUPFAM" id="SSF48452">
    <property type="entry name" value="TPR-like"/>
    <property type="match status" value="1"/>
</dbReference>
<comment type="caution">
    <text evidence="5">The sequence shown here is derived from an EMBL/GenBank/DDBJ whole genome shotgun (WGS) entry which is preliminary data.</text>
</comment>
<dbReference type="Pfam" id="PF01345">
    <property type="entry name" value="DUF11"/>
    <property type="match status" value="1"/>
</dbReference>
<dbReference type="Pfam" id="PF13174">
    <property type="entry name" value="TPR_6"/>
    <property type="match status" value="1"/>
</dbReference>
<keyword evidence="6" id="KW-1185">Reference proteome</keyword>
<evidence type="ECO:0000313" key="6">
    <source>
        <dbReference type="Proteomes" id="UP000811899"/>
    </source>
</evidence>
<feature type="signal peptide" evidence="3">
    <location>
        <begin position="1"/>
        <end position="29"/>
    </location>
</feature>
<feature type="compositionally biased region" description="Low complexity" evidence="2">
    <location>
        <begin position="331"/>
        <end position="340"/>
    </location>
</feature>
<reference evidence="5 6" key="1">
    <citation type="submission" date="2021-05" db="EMBL/GenBank/DDBJ databases">
        <title>The draft genome of Geobacter pelophilus DSM 12255.</title>
        <authorList>
            <person name="Xu Z."/>
            <person name="Masuda Y."/>
            <person name="Itoh H."/>
            <person name="Senoo K."/>
        </authorList>
    </citation>
    <scope>NUCLEOTIDE SEQUENCE [LARGE SCALE GENOMIC DNA]</scope>
    <source>
        <strain evidence="5 6">DSM 12255</strain>
    </source>
</reference>
<evidence type="ECO:0000256" key="1">
    <source>
        <dbReference type="SAM" id="Coils"/>
    </source>
</evidence>
<feature type="region of interest" description="Disordered" evidence="2">
    <location>
        <begin position="216"/>
        <end position="303"/>
    </location>
</feature>
<dbReference type="Gene3D" id="1.25.40.10">
    <property type="entry name" value="Tetratricopeptide repeat domain"/>
    <property type="match status" value="1"/>
</dbReference>
<dbReference type="AlphaFoldDB" id="A0AAW4L2D3"/>
<keyword evidence="1" id="KW-0175">Coiled coil</keyword>
<sequence length="942" mass="102495">MPVSIRPIVCRCLVGLLLCLFLLPAPSRALESQDTQLFITGFNAYQKKDYKVAAEKMSQVLKSYPDTQLRDMAIFWLARASYKAGDKDTAARYMAQFFREYPENPLKTTVEDELVTLASAYAKSDKAGLEAKNAEAERAAAQKAAADKALAEESRRAADIAAAAKLAQEKVDSERAAAEKGAAEKARADRIAREKAETERLAKEAAIAEERRLAQEKEAAEKAAQDKQERERIAAEKAADEKAEIERRALERAEAKRLAKEKAEQERIRLAAEKSESEKAARENAERERLKAEKLASDKAEAERLAKLKAESEKVAQEKAELDQKRAAAEKAAAAKTAAEAAERERLLAKKAEDERLARDKELEAQNRLAAEKAAVEQRRIATSKKAASRSAAKKTKPARVAETARDQAIAEYRRVIDSSPASSAAEAASAKLKAMGVDYPPTGKVAKAVPASQPPVTTQVLTLEVGQFVDVEFNVDTAGQVFPVGRRINMPFEVINRGNGEDSFYLESGFPAEYGVQFFANANTDTPVNLTPQLAPGQRFNGVMGITIPKGVIDGQKISFPVKLASKFARDVSQSRQVTLIASAPLLRAVINTDRKEIAPGEKVTYRVTLLNIGSAAASGVLLRMNYPPLYEPVDSIKSGFKQEMKAALLLDGLKLESGESKELSVTFQLKDEAIARQELFLRGDLINNDLETSDSFVSAVSLVQGISGVAARSTSDRLIVIPGQTVTIPLIVTNTGNQREDFPIRPNIPANVAYTLYQDLNRDGIRQSNDPVINHIGPLSPREEAYVILELKTSANENDGASAPLSITFEPEGDRKKSAAVNIKLAYSRPLVELSMTGRGGRLRPGEVATFDLTCTNRGSSIAKVVEMRSLLPDALELVASDPAVTRGKGGENIWKFEELGAGEKKGARVSIRVKSGVAVGTNLQVKNLLSYQDQLGNSY</sequence>
<proteinExistence type="predicted"/>
<name>A0AAW4L2D3_9BACT</name>
<dbReference type="InterPro" id="IPR011990">
    <property type="entry name" value="TPR-like_helical_dom_sf"/>
</dbReference>
<dbReference type="PANTHER" id="PTHR10004:SF8">
    <property type="entry name" value="OS06G0538200 PROTEIN"/>
    <property type="match status" value="1"/>
</dbReference>
<keyword evidence="3" id="KW-0732">Signal</keyword>
<organism evidence="5 6">
    <name type="scientific">Geoanaerobacter pelophilus</name>
    <dbReference type="NCBI Taxonomy" id="60036"/>
    <lineage>
        <taxon>Bacteria</taxon>
        <taxon>Pseudomonadati</taxon>
        <taxon>Thermodesulfobacteriota</taxon>
        <taxon>Desulfuromonadia</taxon>
        <taxon>Geobacterales</taxon>
        <taxon>Geobacteraceae</taxon>
        <taxon>Geoanaerobacter</taxon>
    </lineage>
</organism>
<feature type="chain" id="PRO_5043677691" evidence="3">
    <location>
        <begin position="30"/>
        <end position="942"/>
    </location>
</feature>
<evidence type="ECO:0000259" key="4">
    <source>
        <dbReference type="Pfam" id="PF01345"/>
    </source>
</evidence>
<dbReference type="Proteomes" id="UP000811899">
    <property type="component" value="Unassembled WGS sequence"/>
</dbReference>
<evidence type="ECO:0000256" key="3">
    <source>
        <dbReference type="SAM" id="SignalP"/>
    </source>
</evidence>
<accession>A0AAW4L2D3</accession>
<evidence type="ECO:0000256" key="2">
    <source>
        <dbReference type="SAM" id="MobiDB-lite"/>
    </source>
</evidence>
<feature type="region of interest" description="Disordered" evidence="2">
    <location>
        <begin position="379"/>
        <end position="403"/>
    </location>
</feature>
<dbReference type="RefSeq" id="WP_214171663.1">
    <property type="nucleotide sequence ID" value="NZ_JAHCVJ010000004.1"/>
</dbReference>
<dbReference type="EMBL" id="JAHCVJ010000004">
    <property type="protein sequence ID" value="MBT0664889.1"/>
    <property type="molecule type" value="Genomic_DNA"/>
</dbReference>
<dbReference type="PANTHER" id="PTHR10004">
    <property type="entry name" value="OS06G0538200 PROTEIN"/>
    <property type="match status" value="1"/>
</dbReference>